<dbReference type="PANTHER" id="PTHR30457:SF0">
    <property type="entry name" value="PHOSPHATASE, PUTATIVE (AFU_ORTHOLOGUE AFUA_4G01070)-RELATED"/>
    <property type="match status" value="1"/>
</dbReference>
<evidence type="ECO:0000256" key="4">
    <source>
        <dbReference type="ARBA" id="ARBA00022723"/>
    </source>
</evidence>
<feature type="domain" description="Survival protein SurE-like phosphatase/nucleotidase" evidence="8">
    <location>
        <begin position="45"/>
        <end position="235"/>
    </location>
</feature>
<dbReference type="EC" id="3.1.3.5" evidence="3"/>
<evidence type="ECO:0000256" key="2">
    <source>
        <dbReference type="ARBA" id="ARBA00011062"/>
    </source>
</evidence>
<dbReference type="EMBL" id="BAAAPE010000013">
    <property type="protein sequence ID" value="GAA2090841.1"/>
    <property type="molecule type" value="Genomic_DNA"/>
</dbReference>
<dbReference type="Pfam" id="PF01975">
    <property type="entry name" value="SurE"/>
    <property type="match status" value="1"/>
</dbReference>
<dbReference type="RefSeq" id="WP_344532077.1">
    <property type="nucleotide sequence ID" value="NZ_BAAAPE010000013.1"/>
</dbReference>
<dbReference type="InterPro" id="IPR030048">
    <property type="entry name" value="SurE"/>
</dbReference>
<dbReference type="InterPro" id="IPR006311">
    <property type="entry name" value="TAT_signal"/>
</dbReference>
<dbReference type="Gene3D" id="3.40.1210.10">
    <property type="entry name" value="Survival protein SurE-like phosphatase/nucleotidase"/>
    <property type="match status" value="1"/>
</dbReference>
<protein>
    <recommendedName>
        <fullName evidence="3">5'-nucleotidase</fullName>
        <ecNumber evidence="3">3.1.3.5</ecNumber>
    </recommendedName>
</protein>
<dbReference type="Proteomes" id="UP001500016">
    <property type="component" value="Unassembled WGS sequence"/>
</dbReference>
<reference evidence="9 10" key="1">
    <citation type="journal article" date="2019" name="Int. J. Syst. Evol. Microbiol.">
        <title>The Global Catalogue of Microorganisms (GCM) 10K type strain sequencing project: providing services to taxonomists for standard genome sequencing and annotation.</title>
        <authorList>
            <consortium name="The Broad Institute Genomics Platform"/>
            <consortium name="The Broad Institute Genome Sequencing Center for Infectious Disease"/>
            <person name="Wu L."/>
            <person name="Ma J."/>
        </authorList>
    </citation>
    <scope>NUCLEOTIDE SEQUENCE [LARGE SCALE GENOMIC DNA]</scope>
    <source>
        <strain evidence="9 10">JCM 15478</strain>
    </source>
</reference>
<comment type="catalytic activity">
    <reaction evidence="1">
        <text>a ribonucleoside 5'-phosphate + H2O = a ribonucleoside + phosphate</text>
        <dbReference type="Rhea" id="RHEA:12484"/>
        <dbReference type="ChEBI" id="CHEBI:15377"/>
        <dbReference type="ChEBI" id="CHEBI:18254"/>
        <dbReference type="ChEBI" id="CHEBI:43474"/>
        <dbReference type="ChEBI" id="CHEBI:58043"/>
        <dbReference type="EC" id="3.1.3.5"/>
    </reaction>
</comment>
<sequence length="318" mass="32666">MRIRRAVAALAAALGVAGLVAGSGVAGAQPAERAAAERERAGLRILVSNDDGYRHPYIHRLRDALAAAGHTAVIVAPAEDQSGRGTGLNFTSGATVRAVEAEPGVWSVTGSPGDAVAFGAERVLKDPDLVVSGVNAGPNTGTSANHSGTVGATVMAQDLGIPALAVSAGYDLSNPQDPFPSVPQAVAFTVRTVERLARTAPRGAALLPAHASLNVNYPAKPADGGRLAFTNVGHAREITRSFEPDPAGCAECYKVRLGVAPDAPEPVPNADTSALRRGDVSVSLLTGDWNAPEWAEGRPPPSSPDVRRTQSRLLGLRP</sequence>
<evidence type="ECO:0000313" key="9">
    <source>
        <dbReference type="EMBL" id="GAA2090841.1"/>
    </source>
</evidence>
<feature type="chain" id="PRO_5047121150" description="5'-nucleotidase" evidence="7">
    <location>
        <begin position="29"/>
        <end position="318"/>
    </location>
</feature>
<dbReference type="InterPro" id="IPR002828">
    <property type="entry name" value="SurE-like_Pase/nucleotidase"/>
</dbReference>
<name>A0ABN2WGR3_9ACTN</name>
<gene>
    <name evidence="9" type="primary">surE</name>
    <name evidence="9" type="ORF">GCM10009801_56090</name>
</gene>
<keyword evidence="5" id="KW-0378">Hydrolase</keyword>
<dbReference type="SUPFAM" id="SSF64167">
    <property type="entry name" value="SurE-like"/>
    <property type="match status" value="1"/>
</dbReference>
<keyword evidence="4" id="KW-0479">Metal-binding</keyword>
<feature type="signal peptide" evidence="7">
    <location>
        <begin position="1"/>
        <end position="28"/>
    </location>
</feature>
<dbReference type="InterPro" id="IPR036523">
    <property type="entry name" value="SurE-like_sf"/>
</dbReference>
<dbReference type="PANTHER" id="PTHR30457">
    <property type="entry name" value="5'-NUCLEOTIDASE SURE"/>
    <property type="match status" value="1"/>
</dbReference>
<keyword evidence="10" id="KW-1185">Reference proteome</keyword>
<keyword evidence="7" id="KW-0732">Signal</keyword>
<organism evidence="9 10">
    <name type="scientific">Streptomyces albiaxialis</name>
    <dbReference type="NCBI Taxonomy" id="329523"/>
    <lineage>
        <taxon>Bacteria</taxon>
        <taxon>Bacillati</taxon>
        <taxon>Actinomycetota</taxon>
        <taxon>Actinomycetes</taxon>
        <taxon>Kitasatosporales</taxon>
        <taxon>Streptomycetaceae</taxon>
        <taxon>Streptomyces</taxon>
    </lineage>
</organism>
<evidence type="ECO:0000256" key="5">
    <source>
        <dbReference type="ARBA" id="ARBA00022801"/>
    </source>
</evidence>
<evidence type="ECO:0000256" key="6">
    <source>
        <dbReference type="SAM" id="MobiDB-lite"/>
    </source>
</evidence>
<evidence type="ECO:0000256" key="7">
    <source>
        <dbReference type="SAM" id="SignalP"/>
    </source>
</evidence>
<feature type="region of interest" description="Disordered" evidence="6">
    <location>
        <begin position="288"/>
        <end position="318"/>
    </location>
</feature>
<evidence type="ECO:0000313" key="10">
    <source>
        <dbReference type="Proteomes" id="UP001500016"/>
    </source>
</evidence>
<proteinExistence type="inferred from homology"/>
<evidence type="ECO:0000256" key="1">
    <source>
        <dbReference type="ARBA" id="ARBA00000815"/>
    </source>
</evidence>
<dbReference type="PROSITE" id="PS51318">
    <property type="entry name" value="TAT"/>
    <property type="match status" value="1"/>
</dbReference>
<evidence type="ECO:0000256" key="3">
    <source>
        <dbReference type="ARBA" id="ARBA00012643"/>
    </source>
</evidence>
<comment type="caution">
    <text evidence="9">The sequence shown here is derived from an EMBL/GenBank/DDBJ whole genome shotgun (WGS) entry which is preliminary data.</text>
</comment>
<accession>A0ABN2WGR3</accession>
<comment type="similarity">
    <text evidence="2">Belongs to the SurE nucleotidase family.</text>
</comment>
<evidence type="ECO:0000259" key="8">
    <source>
        <dbReference type="Pfam" id="PF01975"/>
    </source>
</evidence>